<dbReference type="SUPFAM" id="SSF56266">
    <property type="entry name" value="DmpA/ArgJ-like"/>
    <property type="match status" value="1"/>
</dbReference>
<dbReference type="EMBL" id="MWSK01000004">
    <property type="protein sequence ID" value="OXS77994.1"/>
    <property type="molecule type" value="Genomic_DNA"/>
</dbReference>
<comment type="subcellular location">
    <subcellularLocation>
        <location evidence="6">Cytoplasm</location>
    </subcellularLocation>
</comment>
<gene>
    <name evidence="6" type="primary">argJ</name>
    <name evidence="7" type="ORF">B1B05_10335</name>
</gene>
<dbReference type="NCBIfam" id="TIGR00120">
    <property type="entry name" value="ArgJ"/>
    <property type="match status" value="1"/>
</dbReference>
<comment type="pathway">
    <text evidence="6">Amino-acid biosynthesis; L-arginine biosynthesis; L-ornithine and N-acetyl-L-glutamate from L-glutamate and N(2)-acetyl-L-ornithine (cyclic): step 1/1.</text>
</comment>
<feature type="chain" id="PRO_5044922213" description="Arginine biosynthesis bifunctional protein ArgJ beta chain" evidence="6">
    <location>
        <begin position="188"/>
        <end position="394"/>
    </location>
</feature>
<proteinExistence type="inferred from homology"/>
<comment type="similarity">
    <text evidence="1 6">Belongs to the ArgJ family.</text>
</comment>
<dbReference type="NCBIfam" id="NF003802">
    <property type="entry name" value="PRK05388.1"/>
    <property type="match status" value="1"/>
</dbReference>
<evidence type="ECO:0000256" key="5">
    <source>
        <dbReference type="ARBA" id="ARBA00023315"/>
    </source>
</evidence>
<dbReference type="Proteomes" id="UP000215545">
    <property type="component" value="Unassembled WGS sequence"/>
</dbReference>
<dbReference type="CDD" id="cd02152">
    <property type="entry name" value="OAT"/>
    <property type="match status" value="1"/>
</dbReference>
<feature type="binding site" evidence="6">
    <location>
        <position position="389"/>
    </location>
    <ligand>
        <name>substrate</name>
    </ligand>
</feature>
<organism evidence="7 8">
    <name type="scientific">Domibacillus enclensis</name>
    <dbReference type="NCBI Taxonomy" id="1017273"/>
    <lineage>
        <taxon>Bacteria</taxon>
        <taxon>Bacillati</taxon>
        <taxon>Bacillota</taxon>
        <taxon>Bacilli</taxon>
        <taxon>Bacillales</taxon>
        <taxon>Bacillaceae</taxon>
        <taxon>Domibacillus</taxon>
    </lineage>
</organism>
<feature type="site" description="Involved in the stabilization of negative charge on the oxyanion by the formation of the oxyanion hole" evidence="6">
    <location>
        <position position="118"/>
    </location>
</feature>
<dbReference type="EC" id="2.3.1.1" evidence="6"/>
<comment type="catalytic activity">
    <reaction evidence="6">
        <text>N(2)-acetyl-L-ornithine + L-glutamate = N-acetyl-L-glutamate + L-ornithine</text>
        <dbReference type="Rhea" id="RHEA:15349"/>
        <dbReference type="ChEBI" id="CHEBI:29985"/>
        <dbReference type="ChEBI" id="CHEBI:44337"/>
        <dbReference type="ChEBI" id="CHEBI:46911"/>
        <dbReference type="ChEBI" id="CHEBI:57805"/>
        <dbReference type="EC" id="2.3.1.35"/>
    </reaction>
</comment>
<evidence type="ECO:0000313" key="7">
    <source>
        <dbReference type="EMBL" id="OXS77994.1"/>
    </source>
</evidence>
<dbReference type="Gene3D" id="3.60.70.12">
    <property type="entry name" value="L-amino peptidase D-ALA esterase/amidase"/>
    <property type="match status" value="1"/>
</dbReference>
<keyword evidence="6" id="KW-0028">Amino-acid biosynthesis</keyword>
<dbReference type="Pfam" id="PF01960">
    <property type="entry name" value="ArgJ"/>
    <property type="match status" value="1"/>
</dbReference>
<comment type="pathway">
    <text evidence="6">Amino-acid biosynthesis; L-arginine biosynthesis; N(2)-acetyl-L-ornithine from L-glutamate: step 1/4.</text>
</comment>
<protein>
    <recommendedName>
        <fullName evidence="6">Arginine biosynthesis bifunctional protein ArgJ</fullName>
    </recommendedName>
    <domain>
        <recommendedName>
            <fullName evidence="6">Glutamate N-acetyltransferase</fullName>
            <ecNumber evidence="6">2.3.1.35</ecNumber>
        </recommendedName>
        <alternativeName>
            <fullName evidence="6">Ornithine acetyltransferase</fullName>
            <shortName evidence="6">OATase</shortName>
        </alternativeName>
        <alternativeName>
            <fullName evidence="6">Ornithine transacetylase</fullName>
        </alternativeName>
    </domain>
    <domain>
        <recommendedName>
            <fullName evidence="6">Amino-acid acetyltransferase</fullName>
            <ecNumber evidence="6">2.3.1.1</ecNumber>
        </recommendedName>
        <alternativeName>
            <fullName evidence="6">N-acetylglutamate synthase</fullName>
            <shortName evidence="6">AGSase</shortName>
        </alternativeName>
    </domain>
    <component>
        <recommendedName>
            <fullName evidence="6">Arginine biosynthesis bifunctional protein ArgJ alpha chain</fullName>
        </recommendedName>
    </component>
    <component>
        <recommendedName>
            <fullName evidence="6">Arginine biosynthesis bifunctional protein ArgJ beta chain</fullName>
        </recommendedName>
    </component>
</protein>
<keyword evidence="3 6" id="KW-0808">Transferase</keyword>
<reference evidence="8" key="1">
    <citation type="submission" date="2017-03" db="EMBL/GenBank/DDBJ databases">
        <title>Bacillus sp. V-88(T) DSM27956, whole genome shotgun sequencing project.</title>
        <authorList>
            <person name="Dastager S.G."/>
            <person name="Neurgaonkar P.S."/>
            <person name="Dharne M.S."/>
        </authorList>
    </citation>
    <scope>NUCLEOTIDE SEQUENCE [LARGE SCALE GENOMIC DNA]</scope>
    <source>
        <strain evidence="8">DSM 25145</strain>
    </source>
</reference>
<name>A0ABX4ED24_9BACI</name>
<sequence>MITSYETLGGFSLTQFPKGFMSCSVNAGIKDDTLDFTIIFSETRASAAAMFTKNQFCGAPIVVGKDHVKDGYLQAIAVNSKNANVATGEQGLKDAQTMTEAVAAELGISASDVLPSSTGVIGVPLPVEKITAAVPGLKAQLSSHGLEQSAKAIMTTDTYPKFRSRKIGDVTISAMAKGSGMIEPNMATMLSYILTDAAIEPADLQNMLKKAVDVSFNSVSVDGDTSTSDTVAILANGLAGQVDLNEFEAVLTDLCIELAKEIARDGEGATKLVEVQVSGAANDAAAKKIGKSIINSPLVKTAIFGEDPNWGRIMSTIGNAEDAVDTSAVSVSFADVYVFKNGAPTEDKRAELEEYLKTNEVLIKISLGHGTGQATVWGCDLSYDYVKINGEYTT</sequence>
<keyword evidence="6" id="KW-0963">Cytoplasm</keyword>
<evidence type="ECO:0000313" key="8">
    <source>
        <dbReference type="Proteomes" id="UP000215545"/>
    </source>
</evidence>
<keyword evidence="6" id="KW-0055">Arginine biosynthesis</keyword>
<keyword evidence="8" id="KW-1185">Reference proteome</keyword>
<dbReference type="InterPro" id="IPR016117">
    <property type="entry name" value="ArgJ-like_dom_sf"/>
</dbReference>
<dbReference type="InterPro" id="IPR042195">
    <property type="entry name" value="ArgJ_beta_C"/>
</dbReference>
<feature type="site" description="Involved in the stabilization of negative charge on the oxyanion by the formation of the oxyanion hole" evidence="6">
    <location>
        <position position="119"/>
    </location>
</feature>
<dbReference type="PANTHER" id="PTHR23100:SF0">
    <property type="entry name" value="ARGININE BIOSYNTHESIS BIFUNCTIONAL PROTEIN ARGJ, MITOCHONDRIAL"/>
    <property type="match status" value="1"/>
</dbReference>
<evidence type="ECO:0000256" key="1">
    <source>
        <dbReference type="ARBA" id="ARBA00006774"/>
    </source>
</evidence>
<keyword evidence="4 6" id="KW-0068">Autocatalytic cleavage</keyword>
<feature type="binding site" evidence="6">
    <location>
        <position position="394"/>
    </location>
    <ligand>
        <name>substrate</name>
    </ligand>
</feature>
<keyword evidence="5 6" id="KW-0012">Acyltransferase</keyword>
<feature type="chain" id="PRO_5044922214" description="Arginine biosynthesis bifunctional protein ArgJ alpha chain" evidence="6">
    <location>
        <begin position="1"/>
        <end position="187"/>
    </location>
</feature>
<comment type="function">
    <text evidence="6">Catalyzes two activities which are involved in the cyclic version of arginine biosynthesis: the synthesis of N-acetylglutamate from glutamate and acetyl-CoA as the acetyl donor, and of ornithine by transacetylation between N(2)-acetylornithine and glutamate.</text>
</comment>
<feature type="binding site" evidence="6">
    <location>
        <position position="188"/>
    </location>
    <ligand>
        <name>substrate</name>
    </ligand>
</feature>
<feature type="binding site" evidence="6">
    <location>
        <position position="177"/>
    </location>
    <ligand>
        <name>substrate</name>
    </ligand>
</feature>
<dbReference type="PANTHER" id="PTHR23100">
    <property type="entry name" value="ARGININE BIOSYNTHESIS BIFUNCTIONAL PROTEIN ARGJ"/>
    <property type="match status" value="1"/>
</dbReference>
<dbReference type="EC" id="2.3.1.35" evidence="6"/>
<comment type="catalytic activity">
    <reaction evidence="6">
        <text>L-glutamate + acetyl-CoA = N-acetyl-L-glutamate + CoA + H(+)</text>
        <dbReference type="Rhea" id="RHEA:24292"/>
        <dbReference type="ChEBI" id="CHEBI:15378"/>
        <dbReference type="ChEBI" id="CHEBI:29985"/>
        <dbReference type="ChEBI" id="CHEBI:44337"/>
        <dbReference type="ChEBI" id="CHEBI:57287"/>
        <dbReference type="ChEBI" id="CHEBI:57288"/>
        <dbReference type="EC" id="2.3.1.1"/>
    </reaction>
</comment>
<comment type="caution">
    <text evidence="7">The sequence shown here is derived from an EMBL/GenBank/DDBJ whole genome shotgun (WGS) entry which is preliminary data.</text>
</comment>
<dbReference type="InterPro" id="IPR002813">
    <property type="entry name" value="Arg_biosynth_ArgJ"/>
</dbReference>
<evidence type="ECO:0000256" key="2">
    <source>
        <dbReference type="ARBA" id="ARBA00011475"/>
    </source>
</evidence>
<feature type="binding site" evidence="6">
    <location>
        <position position="267"/>
    </location>
    <ligand>
        <name>substrate</name>
    </ligand>
</feature>
<feature type="site" description="Cleavage; by autolysis" evidence="6">
    <location>
        <begin position="187"/>
        <end position="188"/>
    </location>
</feature>
<evidence type="ECO:0000256" key="3">
    <source>
        <dbReference type="ARBA" id="ARBA00022679"/>
    </source>
</evidence>
<accession>A0ABX4ED24</accession>
<keyword evidence="6" id="KW-0511">Multifunctional enzyme</keyword>
<feature type="binding site" evidence="6">
    <location>
        <position position="155"/>
    </location>
    <ligand>
        <name>substrate</name>
    </ligand>
</feature>
<dbReference type="Gene3D" id="3.10.20.340">
    <property type="entry name" value="ArgJ beta chain, C-terminal domain"/>
    <property type="match status" value="1"/>
</dbReference>
<comment type="subunit">
    <text evidence="2 6">Heterotetramer of two alpha and two beta chains.</text>
</comment>
<evidence type="ECO:0000256" key="6">
    <source>
        <dbReference type="HAMAP-Rule" id="MF_01106"/>
    </source>
</evidence>
<feature type="active site" description="Nucleophile" evidence="6">
    <location>
        <position position="188"/>
    </location>
</feature>
<dbReference type="HAMAP" id="MF_01106">
    <property type="entry name" value="ArgJ"/>
    <property type="match status" value="1"/>
</dbReference>
<evidence type="ECO:0000256" key="4">
    <source>
        <dbReference type="ARBA" id="ARBA00022813"/>
    </source>
</evidence>